<proteinExistence type="predicted"/>
<comment type="caution">
    <text evidence="1">The sequence shown here is derived from an EMBL/GenBank/DDBJ whole genome shotgun (WGS) entry which is preliminary data.</text>
</comment>
<name>A0ABT9YM45_9BACI</name>
<dbReference type="EMBL" id="JAUSUA010000007">
    <property type="protein sequence ID" value="MDQ0208945.1"/>
    <property type="molecule type" value="Genomic_DNA"/>
</dbReference>
<reference evidence="1 2" key="1">
    <citation type="submission" date="2023-07" db="EMBL/GenBank/DDBJ databases">
        <title>Genomic Encyclopedia of Type Strains, Phase IV (KMG-IV): sequencing the most valuable type-strain genomes for metagenomic binning, comparative biology and taxonomic classification.</title>
        <authorList>
            <person name="Goeker M."/>
        </authorList>
    </citation>
    <scope>NUCLEOTIDE SEQUENCE [LARGE SCALE GENOMIC DNA]</scope>
    <source>
        <strain evidence="1 2">DSM 19154</strain>
    </source>
</reference>
<gene>
    <name evidence="1" type="ORF">J2S05_003769</name>
</gene>
<sequence length="61" mass="7231">MFVKNKEFSNVLTTAFDSVKEHDNYLTELNTYGDSWKNYSFHLNGDRNRELEIAIMLYHLG</sequence>
<evidence type="ECO:0000313" key="2">
    <source>
        <dbReference type="Proteomes" id="UP001225034"/>
    </source>
</evidence>
<organism evidence="1 2">
    <name type="scientific">Alkalicoccobacillus murimartini</name>
    <dbReference type="NCBI Taxonomy" id="171685"/>
    <lineage>
        <taxon>Bacteria</taxon>
        <taxon>Bacillati</taxon>
        <taxon>Bacillota</taxon>
        <taxon>Bacilli</taxon>
        <taxon>Bacillales</taxon>
        <taxon>Bacillaceae</taxon>
        <taxon>Alkalicoccobacillus</taxon>
    </lineage>
</organism>
<dbReference type="Proteomes" id="UP001225034">
    <property type="component" value="Unassembled WGS sequence"/>
</dbReference>
<accession>A0ABT9YM45</accession>
<protein>
    <submittedName>
        <fullName evidence="1">Uncharacterized protein</fullName>
    </submittedName>
</protein>
<keyword evidence="2" id="KW-1185">Reference proteome</keyword>
<evidence type="ECO:0000313" key="1">
    <source>
        <dbReference type="EMBL" id="MDQ0208945.1"/>
    </source>
</evidence>